<evidence type="ECO:0000313" key="3">
    <source>
        <dbReference type="Proteomes" id="UP001180020"/>
    </source>
</evidence>
<reference evidence="2" key="2">
    <citation type="submission" date="2023-06" db="EMBL/GenBank/DDBJ databases">
        <authorList>
            <person name="Ma L."/>
            <person name="Liu K.-W."/>
            <person name="Li Z."/>
            <person name="Hsiao Y.-Y."/>
            <person name="Qi Y."/>
            <person name="Fu T."/>
            <person name="Tang G."/>
            <person name="Zhang D."/>
            <person name="Sun W.-H."/>
            <person name="Liu D.-K."/>
            <person name="Li Y."/>
            <person name="Chen G.-Z."/>
            <person name="Liu X.-D."/>
            <person name="Liao X.-Y."/>
            <person name="Jiang Y.-T."/>
            <person name="Yu X."/>
            <person name="Hao Y."/>
            <person name="Huang J."/>
            <person name="Zhao X.-W."/>
            <person name="Ke S."/>
            <person name="Chen Y.-Y."/>
            <person name="Wu W.-L."/>
            <person name="Hsu J.-L."/>
            <person name="Lin Y.-F."/>
            <person name="Huang M.-D."/>
            <person name="Li C.-Y."/>
            <person name="Huang L."/>
            <person name="Wang Z.-W."/>
            <person name="Zhao X."/>
            <person name="Zhong W.-Y."/>
            <person name="Peng D.-H."/>
            <person name="Ahmad S."/>
            <person name="Lan S."/>
            <person name="Zhang J.-S."/>
            <person name="Tsai W.-C."/>
            <person name="Van De Peer Y."/>
            <person name="Liu Z.-J."/>
        </authorList>
    </citation>
    <scope>NUCLEOTIDE SEQUENCE</scope>
    <source>
        <strain evidence="2">CP</strain>
        <tissue evidence="2">Leaves</tissue>
    </source>
</reference>
<reference evidence="2" key="1">
    <citation type="journal article" date="2023" name="Nat. Commun.">
        <title>Diploid and tetraploid genomes of Acorus and the evolution of monocots.</title>
        <authorList>
            <person name="Ma L."/>
            <person name="Liu K.W."/>
            <person name="Li Z."/>
            <person name="Hsiao Y.Y."/>
            <person name="Qi Y."/>
            <person name="Fu T."/>
            <person name="Tang G.D."/>
            <person name="Zhang D."/>
            <person name="Sun W.H."/>
            <person name="Liu D.K."/>
            <person name="Li Y."/>
            <person name="Chen G.Z."/>
            <person name="Liu X.D."/>
            <person name="Liao X.Y."/>
            <person name="Jiang Y.T."/>
            <person name="Yu X."/>
            <person name="Hao Y."/>
            <person name="Huang J."/>
            <person name="Zhao X.W."/>
            <person name="Ke S."/>
            <person name="Chen Y.Y."/>
            <person name="Wu W.L."/>
            <person name="Hsu J.L."/>
            <person name="Lin Y.F."/>
            <person name="Huang M.D."/>
            <person name="Li C.Y."/>
            <person name="Huang L."/>
            <person name="Wang Z.W."/>
            <person name="Zhao X."/>
            <person name="Zhong W.Y."/>
            <person name="Peng D.H."/>
            <person name="Ahmad S."/>
            <person name="Lan S."/>
            <person name="Zhang J.S."/>
            <person name="Tsai W.C."/>
            <person name="Van de Peer Y."/>
            <person name="Liu Z.J."/>
        </authorList>
    </citation>
    <scope>NUCLEOTIDE SEQUENCE</scope>
    <source>
        <strain evidence="2">CP</strain>
    </source>
</reference>
<evidence type="ECO:0000313" key="2">
    <source>
        <dbReference type="EMBL" id="KAK1310616.1"/>
    </source>
</evidence>
<organism evidence="2 3">
    <name type="scientific">Acorus calamus</name>
    <name type="common">Sweet flag</name>
    <dbReference type="NCBI Taxonomy" id="4465"/>
    <lineage>
        <taxon>Eukaryota</taxon>
        <taxon>Viridiplantae</taxon>
        <taxon>Streptophyta</taxon>
        <taxon>Embryophyta</taxon>
        <taxon>Tracheophyta</taxon>
        <taxon>Spermatophyta</taxon>
        <taxon>Magnoliopsida</taxon>
        <taxon>Liliopsida</taxon>
        <taxon>Acoraceae</taxon>
        <taxon>Acorus</taxon>
    </lineage>
</organism>
<gene>
    <name evidence="2" type="ORF">QJS10_CPA08g01324</name>
</gene>
<sequence>MVEEVEEFSASLPESDGSKTTDATEAMRWRLVVVAVICLGFDSVRVDSIPKSSNTGISQMILYPVIHISSTHRIPIYSSLNIHPTNLICKNKYDRMLKNEIPCKGGLVTSSLDTTEGHQVGGDLEEGCCSGVIRRSVRLDRPIPSAEGAYNLYNTLANHTGWGWDATLKMAVPGDARDWQTAIHENKKFRSCRNKPFIYYDDIQMICGTHSAQGFHGVGIDEGALPSRTQSPPEDEEEDDDEVVP</sequence>
<evidence type="ECO:0000256" key="1">
    <source>
        <dbReference type="SAM" id="MobiDB-lite"/>
    </source>
</evidence>
<feature type="region of interest" description="Disordered" evidence="1">
    <location>
        <begin position="218"/>
        <end position="245"/>
    </location>
</feature>
<dbReference type="AlphaFoldDB" id="A0AAV9EAU6"/>
<keyword evidence="3" id="KW-1185">Reference proteome</keyword>
<proteinExistence type="predicted"/>
<feature type="compositionally biased region" description="Acidic residues" evidence="1">
    <location>
        <begin position="233"/>
        <end position="245"/>
    </location>
</feature>
<dbReference type="EMBL" id="JAUJYO010000008">
    <property type="protein sequence ID" value="KAK1310616.1"/>
    <property type="molecule type" value="Genomic_DNA"/>
</dbReference>
<comment type="caution">
    <text evidence="2">The sequence shown here is derived from an EMBL/GenBank/DDBJ whole genome shotgun (WGS) entry which is preliminary data.</text>
</comment>
<protein>
    <submittedName>
        <fullName evidence="2">Uncharacterized protein</fullName>
    </submittedName>
</protein>
<dbReference type="Proteomes" id="UP001180020">
    <property type="component" value="Unassembled WGS sequence"/>
</dbReference>
<name>A0AAV9EAU6_ACOCL</name>
<accession>A0AAV9EAU6</accession>